<reference evidence="1" key="1">
    <citation type="submission" date="2024-06" db="EMBL/GenBank/DDBJ databases">
        <title>Evidence of context-dependent and transient costs of resisting viral infection in isolates of the marine microalga Micromonas sp. (class Mamiellophyceae).</title>
        <authorList>
            <person name="Bedi de Silva A."/>
            <person name="Schvarcz C.R."/>
            <person name="Steward G.R."/>
            <person name="Edwards K.F."/>
        </authorList>
    </citation>
    <scope>NUCLEOTIDE SEQUENCE</scope>
    <source>
        <strain evidence="1">McV-KB2</strain>
    </source>
</reference>
<name>A0AAU7YP69_9PHYC</name>
<proteinExistence type="predicted"/>
<protein>
    <recommendedName>
        <fullName evidence="2">LamG-like jellyroll fold domain-containing protein</fullName>
    </recommendedName>
</protein>
<dbReference type="Gene3D" id="2.60.120.200">
    <property type="match status" value="1"/>
</dbReference>
<organism evidence="1">
    <name type="scientific">Micromonas commoda virus</name>
    <dbReference type="NCBI Taxonomy" id="3057169"/>
    <lineage>
        <taxon>Viruses</taxon>
        <taxon>Varidnaviria</taxon>
        <taxon>Bamfordvirae</taxon>
        <taxon>Nucleocytoviricota</taxon>
        <taxon>Megaviricetes</taxon>
        <taxon>Algavirales</taxon>
        <taxon>Phycodnaviridae</taxon>
    </lineage>
</organism>
<sequence length="754" mass="82102">MSTNGHLKFQGTNRATFVGETSNIMFDTTTTSLGIGVTGTDHPSSNLYITGNAYISNSISVGGVLTMGTVNVVARHDLEAVTAMGNTTPLTIEFSNATTGIVTTGNVEVGGELTVSGNVETKNINMLHIANTASIKLNSNVVTEFLRSKKLIKYPRVALTTAANNAYENGYKITYSNPQSGGFLGDDAFDGIFGDQTSNYSLWYSGELSNYTGADGEAASTAPLLDTNTERGEWLGIELPVAIKLQYFYLWQQPNDVQHFPKSGVVYAKKETNDPWVEIYRYDDRTRTDEPDVPEIFSDVNSEVAYKYFVLVFTKRLSQNLSPGYGVAIGEWQLFGVPEHDPDAHGTDVVVKSVPNVPNTDWLDVYFDAKGLPNGAVINPISGLGGTTNNGTAAGGLTVSDGVFTFDGTNDSISTTSTATLSFHTASMWIKFEQFSSWVAVYAIRPASLDRNNAFLYANGTENTFRLEALGNTGPYKDFNYTFEPGKWVHLTVLFDGTGLRDSKLYIDGIELRPNGTVRSDTDDITITGTNTVYMGSEPGYYFTGSFANFRLFNRVLTSDEIYQLYAYQKEYFGHGDLSMTLKAGRLGIGTSEPRAALDVRGDVRFSNVPHIYATDDGGYDDANGAYINFDRVESSNGIALIGTDGTFRITEQAGAGVYYVDGSVSYHQSNGTEVRNLELKIYLNGVSHHSNNRNYGLTAMKHVGGSTYSDLGVTALVKCNVGDTIRLYGISRSSSINVHTPNNKMVIFKVQST</sequence>
<dbReference type="EMBL" id="PP911589">
    <property type="protein sequence ID" value="XCA47501.1"/>
    <property type="molecule type" value="Genomic_DNA"/>
</dbReference>
<dbReference type="InterPro" id="IPR013320">
    <property type="entry name" value="ConA-like_dom_sf"/>
</dbReference>
<evidence type="ECO:0008006" key="2">
    <source>
        <dbReference type="Google" id="ProtNLM"/>
    </source>
</evidence>
<dbReference type="SUPFAM" id="SSF49899">
    <property type="entry name" value="Concanavalin A-like lectins/glucanases"/>
    <property type="match status" value="1"/>
</dbReference>
<dbReference type="Pfam" id="PF13385">
    <property type="entry name" value="Laminin_G_3"/>
    <property type="match status" value="1"/>
</dbReference>
<accession>A0AAU7YP69</accession>
<evidence type="ECO:0000313" key="1">
    <source>
        <dbReference type="EMBL" id="XCA47501.1"/>
    </source>
</evidence>